<keyword evidence="2" id="KW-0472">Membrane</keyword>
<evidence type="ECO:0000256" key="1">
    <source>
        <dbReference type="SAM" id="MobiDB-lite"/>
    </source>
</evidence>
<reference evidence="3" key="1">
    <citation type="submission" date="2024-02" db="EMBL/GenBank/DDBJ databases">
        <authorList>
            <consortium name="ELIXIR-Norway"/>
            <consortium name="Elixir Norway"/>
        </authorList>
    </citation>
    <scope>NUCLEOTIDE SEQUENCE</scope>
</reference>
<dbReference type="PANTHER" id="PTHR46631:SF4">
    <property type="entry name" value="OS06G0359400 PROTEIN"/>
    <property type="match status" value="1"/>
</dbReference>
<evidence type="ECO:0008006" key="5">
    <source>
        <dbReference type="Google" id="ProtNLM"/>
    </source>
</evidence>
<feature type="transmembrane region" description="Helical" evidence="2">
    <location>
        <begin position="107"/>
        <end position="125"/>
    </location>
</feature>
<proteinExistence type="predicted"/>
<sequence length="134" mass="14862">MAGSLEEGSGGDYRKEAYYGTFQSGVPQPVPPSQSPHYPSVTGYPVEGTPLREDYNPNRRTWDTHPLPFCGLGFGWFLFILGFFILSIPWYVGTFIFFCLRYDPREYAGLAACAIAALVVFLLGGSEMANQALF</sequence>
<dbReference type="Proteomes" id="UP001497512">
    <property type="component" value="Chromosome 6"/>
</dbReference>
<accession>A0ABP0USV8</accession>
<organism evidence="3 4">
    <name type="scientific">Sphagnum troendelagicum</name>
    <dbReference type="NCBI Taxonomy" id="128251"/>
    <lineage>
        <taxon>Eukaryota</taxon>
        <taxon>Viridiplantae</taxon>
        <taxon>Streptophyta</taxon>
        <taxon>Embryophyta</taxon>
        <taxon>Bryophyta</taxon>
        <taxon>Sphagnophytina</taxon>
        <taxon>Sphagnopsida</taxon>
        <taxon>Sphagnales</taxon>
        <taxon>Sphagnaceae</taxon>
        <taxon>Sphagnum</taxon>
    </lineage>
</organism>
<keyword evidence="2" id="KW-0812">Transmembrane</keyword>
<evidence type="ECO:0000313" key="4">
    <source>
        <dbReference type="Proteomes" id="UP001497512"/>
    </source>
</evidence>
<evidence type="ECO:0000256" key="2">
    <source>
        <dbReference type="SAM" id="Phobius"/>
    </source>
</evidence>
<evidence type="ECO:0000313" key="3">
    <source>
        <dbReference type="EMBL" id="CAK9229114.1"/>
    </source>
</evidence>
<feature type="transmembrane region" description="Helical" evidence="2">
    <location>
        <begin position="76"/>
        <end position="100"/>
    </location>
</feature>
<dbReference type="InterPro" id="IPR044804">
    <property type="entry name" value="Ribosomal_eL20z-like"/>
</dbReference>
<keyword evidence="4" id="KW-1185">Reference proteome</keyword>
<name>A0ABP0USV8_9BRYO</name>
<dbReference type="EMBL" id="OZ019898">
    <property type="protein sequence ID" value="CAK9229114.1"/>
    <property type="molecule type" value="Genomic_DNA"/>
</dbReference>
<dbReference type="PANTHER" id="PTHR46631">
    <property type="entry name" value="60S RIBOSOMAL PROTEIN L18A-LIKE"/>
    <property type="match status" value="1"/>
</dbReference>
<protein>
    <recommendedName>
        <fullName evidence="5">60S ribosomal protein L18a-like protein</fullName>
    </recommendedName>
</protein>
<keyword evidence="2" id="KW-1133">Transmembrane helix</keyword>
<gene>
    <name evidence="3" type="ORF">CSSPTR1EN2_LOCUS19571</name>
</gene>
<feature type="region of interest" description="Disordered" evidence="1">
    <location>
        <begin position="24"/>
        <end position="45"/>
    </location>
</feature>